<dbReference type="PANTHER" id="PTHR30176">
    <property type="entry name" value="FERREDOXIN-TYPE PROTEIN NAPH"/>
    <property type="match status" value="1"/>
</dbReference>
<dbReference type="AlphaFoldDB" id="A0A0R3KU02"/>
<gene>
    <name evidence="9" type="ORF">CP49_28970</name>
</gene>
<evidence type="ECO:0000259" key="8">
    <source>
        <dbReference type="PROSITE" id="PS51379"/>
    </source>
</evidence>
<dbReference type="InterPro" id="IPR017896">
    <property type="entry name" value="4Fe4S_Fe-S-bd"/>
</dbReference>
<evidence type="ECO:0000256" key="5">
    <source>
        <dbReference type="ARBA" id="ARBA00023004"/>
    </source>
</evidence>
<dbReference type="Proteomes" id="UP000051913">
    <property type="component" value="Unassembled WGS sequence"/>
</dbReference>
<dbReference type="EMBL" id="LLXX01000187">
    <property type="protein sequence ID" value="KRQ97086.1"/>
    <property type="molecule type" value="Genomic_DNA"/>
</dbReference>
<evidence type="ECO:0000256" key="7">
    <source>
        <dbReference type="SAM" id="Phobius"/>
    </source>
</evidence>
<keyword evidence="4" id="KW-0249">Electron transport</keyword>
<dbReference type="InterPro" id="IPR013783">
    <property type="entry name" value="Ig-like_fold"/>
</dbReference>
<keyword evidence="7" id="KW-0812">Transmembrane</keyword>
<dbReference type="PANTHER" id="PTHR30176:SF3">
    <property type="entry name" value="FERREDOXIN-TYPE PROTEIN NAPH"/>
    <property type="match status" value="1"/>
</dbReference>
<dbReference type="InterPro" id="IPR032879">
    <property type="entry name" value="FixG_C"/>
</dbReference>
<dbReference type="RefSeq" id="WP_057854474.1">
    <property type="nucleotide sequence ID" value="NZ_LLXX01000187.1"/>
</dbReference>
<dbReference type="InterPro" id="IPR017900">
    <property type="entry name" value="4Fe4S_Fe_S_CS"/>
</dbReference>
<keyword evidence="7" id="KW-0472">Membrane</keyword>
<keyword evidence="10" id="KW-1185">Reference proteome</keyword>
<keyword evidence="1" id="KW-0813">Transport</keyword>
<feature type="transmembrane region" description="Helical" evidence="7">
    <location>
        <begin position="39"/>
        <end position="57"/>
    </location>
</feature>
<feature type="transmembrane region" description="Helical" evidence="7">
    <location>
        <begin position="166"/>
        <end position="183"/>
    </location>
</feature>
<evidence type="ECO:0000256" key="6">
    <source>
        <dbReference type="ARBA" id="ARBA00023014"/>
    </source>
</evidence>
<dbReference type="STRING" id="1518501.CQ10_27350"/>
<feature type="domain" description="4Fe-4S ferredoxin-type" evidence="8">
    <location>
        <begin position="265"/>
        <end position="293"/>
    </location>
</feature>
<comment type="caution">
    <text evidence="9">The sequence shown here is derived from an EMBL/GenBank/DDBJ whole genome shotgun (WGS) entry which is preliminary data.</text>
</comment>
<accession>A0A0R3KU02</accession>
<evidence type="ECO:0000256" key="2">
    <source>
        <dbReference type="ARBA" id="ARBA00022485"/>
    </source>
</evidence>
<reference evidence="9 10" key="1">
    <citation type="submission" date="2014-03" db="EMBL/GenBank/DDBJ databases">
        <title>Bradyrhizobium valentinum sp. nov., isolated from effective nodules of Lupinus mariae-josephae, a lupine endemic of basic-lime soils in Eastern Spain.</title>
        <authorList>
            <person name="Duran D."/>
            <person name="Rey L."/>
            <person name="Navarro A."/>
            <person name="Busquets A."/>
            <person name="Imperial J."/>
            <person name="Ruiz-Argueso T."/>
        </authorList>
    </citation>
    <scope>NUCLEOTIDE SEQUENCE [LARGE SCALE GENOMIC DNA]</scope>
    <source>
        <strain evidence="9 10">LmjM3</strain>
    </source>
</reference>
<dbReference type="InterPro" id="IPR051684">
    <property type="entry name" value="Electron_Trans/Redox"/>
</dbReference>
<keyword evidence="3" id="KW-0479">Metal-binding</keyword>
<dbReference type="SUPFAM" id="SSF54862">
    <property type="entry name" value="4Fe-4S ferredoxins"/>
    <property type="match status" value="1"/>
</dbReference>
<sequence>MNKIIQTDPDQVEDVGPLYAARKNVYPQSVFGTFRRIKWGLMAFCLGVYYLLPFVRWNRGLGAPDQAVLIDLPNSRFYFFFIELWPQEVYYFTGLLIIAALTLFLMNSVGGRIWCGYLCPQTVWTDLFYAVERLIEGDRRERMRKAASADPLKLGRVFEIVLKHSIWLLIAWWTGGAWVLYFTDAPTLVKKLVTFQAPAIAYIWIAILTATTYLLAGFMREQVCVYMCPWPRIQAALTDEWALNVTYRYDRGEKRMSVKKANELRALGLPAGDCVDCYQCVAACPTGIDIRNGPQIDCIQCGLCIDACDNVMKKIGGPTRLIGYDNDINIQRRMAGEPPIYRIVRPRTIIYTALIALVGGIMLYALLTRSLLDINVLHDRNPVAVKLSDGSIRNAYTVRLLNKRGFDRVVTIDVDGPQDAVLHVVGDDSITPDRPMVVLGRDGTTELRVLVTAPSEKNTEKSIPTKFRITDIGLGEVASAIDNFVSP</sequence>
<evidence type="ECO:0000313" key="10">
    <source>
        <dbReference type="Proteomes" id="UP000051913"/>
    </source>
</evidence>
<protein>
    <submittedName>
        <fullName evidence="9">(Fe-S)-binding protein</fullName>
    </submittedName>
</protein>
<feature type="transmembrane region" description="Helical" evidence="7">
    <location>
        <begin position="89"/>
        <end position="106"/>
    </location>
</feature>
<keyword evidence="2" id="KW-0004">4Fe-4S</keyword>
<dbReference type="NCBIfam" id="TIGR02745">
    <property type="entry name" value="ccoG_rdxA_fixG"/>
    <property type="match status" value="1"/>
</dbReference>
<keyword evidence="6" id="KW-0411">Iron-sulfur</keyword>
<dbReference type="InterPro" id="IPR014116">
    <property type="entry name" value="Cyt_c_oxidase_cbb3_FixG"/>
</dbReference>
<feature type="transmembrane region" description="Helical" evidence="7">
    <location>
        <begin position="195"/>
        <end position="216"/>
    </location>
</feature>
<dbReference type="GO" id="GO:0051539">
    <property type="term" value="F:4 iron, 4 sulfur cluster binding"/>
    <property type="evidence" value="ECO:0007669"/>
    <property type="project" value="UniProtKB-KW"/>
</dbReference>
<keyword evidence="7" id="KW-1133">Transmembrane helix</keyword>
<dbReference type="Pfam" id="PF11614">
    <property type="entry name" value="FixG_C"/>
    <property type="match status" value="1"/>
</dbReference>
<name>A0A0R3KU02_9BRAD</name>
<dbReference type="GO" id="GO:0005886">
    <property type="term" value="C:plasma membrane"/>
    <property type="evidence" value="ECO:0007669"/>
    <property type="project" value="TreeGrafter"/>
</dbReference>
<dbReference type="Pfam" id="PF13746">
    <property type="entry name" value="Fer4_18"/>
    <property type="match status" value="1"/>
</dbReference>
<dbReference type="OrthoDB" id="9811700at2"/>
<keyword evidence="5" id="KW-0408">Iron</keyword>
<evidence type="ECO:0000313" key="9">
    <source>
        <dbReference type="EMBL" id="KRQ97086.1"/>
    </source>
</evidence>
<evidence type="ECO:0000256" key="3">
    <source>
        <dbReference type="ARBA" id="ARBA00022723"/>
    </source>
</evidence>
<organism evidence="9 10">
    <name type="scientific">Bradyrhizobium valentinum</name>
    <dbReference type="NCBI Taxonomy" id="1518501"/>
    <lineage>
        <taxon>Bacteria</taxon>
        <taxon>Pseudomonadati</taxon>
        <taxon>Pseudomonadota</taxon>
        <taxon>Alphaproteobacteria</taxon>
        <taxon>Hyphomicrobiales</taxon>
        <taxon>Nitrobacteraceae</taxon>
        <taxon>Bradyrhizobium</taxon>
    </lineage>
</organism>
<dbReference type="PROSITE" id="PS00198">
    <property type="entry name" value="4FE4S_FER_1"/>
    <property type="match status" value="1"/>
</dbReference>
<dbReference type="GO" id="GO:0046872">
    <property type="term" value="F:metal ion binding"/>
    <property type="evidence" value="ECO:0007669"/>
    <property type="project" value="UniProtKB-KW"/>
</dbReference>
<evidence type="ECO:0000256" key="4">
    <source>
        <dbReference type="ARBA" id="ARBA00022982"/>
    </source>
</evidence>
<dbReference type="Gene3D" id="2.60.40.10">
    <property type="entry name" value="Immunoglobulins"/>
    <property type="match status" value="1"/>
</dbReference>
<dbReference type="Pfam" id="PF12801">
    <property type="entry name" value="Fer4_5"/>
    <property type="match status" value="1"/>
</dbReference>
<evidence type="ECO:0000256" key="1">
    <source>
        <dbReference type="ARBA" id="ARBA00022448"/>
    </source>
</evidence>
<proteinExistence type="predicted"/>
<dbReference type="PROSITE" id="PS51379">
    <property type="entry name" value="4FE4S_FER_2"/>
    <property type="match status" value="1"/>
</dbReference>
<feature type="transmembrane region" description="Helical" evidence="7">
    <location>
        <begin position="349"/>
        <end position="367"/>
    </location>
</feature>